<feature type="region of interest" description="Disordered" evidence="1">
    <location>
        <begin position="285"/>
        <end position="306"/>
    </location>
</feature>
<dbReference type="Pfam" id="PF00899">
    <property type="entry name" value="ThiF"/>
    <property type="match status" value="1"/>
</dbReference>
<feature type="domain" description="Prokaryotic E2 family B" evidence="3">
    <location>
        <begin position="34"/>
        <end position="143"/>
    </location>
</feature>
<evidence type="ECO:0000256" key="1">
    <source>
        <dbReference type="SAM" id="MobiDB-lite"/>
    </source>
</evidence>
<keyword evidence="5" id="KW-1185">Reference proteome</keyword>
<evidence type="ECO:0000313" key="5">
    <source>
        <dbReference type="Proteomes" id="UP001597048"/>
    </source>
</evidence>
<comment type="caution">
    <text evidence="4">The sequence shown here is derived from an EMBL/GenBank/DDBJ whole genome shotgun (WGS) entry which is preliminary data.</text>
</comment>
<dbReference type="Proteomes" id="UP001597048">
    <property type="component" value="Unassembled WGS sequence"/>
</dbReference>
<dbReference type="GO" id="GO:0016779">
    <property type="term" value="F:nucleotidyltransferase activity"/>
    <property type="evidence" value="ECO:0007669"/>
    <property type="project" value="UniProtKB-KW"/>
</dbReference>
<dbReference type="InterPro" id="IPR032701">
    <property type="entry name" value="Prok-E2_B_dom"/>
</dbReference>
<gene>
    <name evidence="4" type="ORF">ACFQ1C_15225</name>
</gene>
<evidence type="ECO:0000313" key="4">
    <source>
        <dbReference type="EMBL" id="MFD1009498.1"/>
    </source>
</evidence>
<dbReference type="RefSeq" id="WP_379559529.1">
    <property type="nucleotide sequence ID" value="NZ_JBHTJS010000061.1"/>
</dbReference>
<dbReference type="PANTHER" id="PTHR43267:SF1">
    <property type="entry name" value="TRNA THREONYLCARBAMOYLADENOSINE DEHYDRATASE"/>
    <property type="match status" value="1"/>
</dbReference>
<protein>
    <submittedName>
        <fullName evidence="4">ThiF family adenylyltransferase</fullName>
    </submittedName>
</protein>
<evidence type="ECO:0000259" key="3">
    <source>
        <dbReference type="Pfam" id="PF14461"/>
    </source>
</evidence>
<dbReference type="CDD" id="cd01483">
    <property type="entry name" value="E1_enzyme_family"/>
    <property type="match status" value="1"/>
</dbReference>
<organism evidence="4 5">
    <name type="scientific">Oceanisphaera ostreae</name>
    <dbReference type="NCBI Taxonomy" id="914151"/>
    <lineage>
        <taxon>Bacteria</taxon>
        <taxon>Pseudomonadati</taxon>
        <taxon>Pseudomonadota</taxon>
        <taxon>Gammaproteobacteria</taxon>
        <taxon>Aeromonadales</taxon>
        <taxon>Aeromonadaceae</taxon>
        <taxon>Oceanisphaera</taxon>
    </lineage>
</organism>
<reference evidence="5" key="1">
    <citation type="journal article" date="2019" name="Int. J. Syst. Evol. Microbiol.">
        <title>The Global Catalogue of Microorganisms (GCM) 10K type strain sequencing project: providing services to taxonomists for standard genome sequencing and annotation.</title>
        <authorList>
            <consortium name="The Broad Institute Genomics Platform"/>
            <consortium name="The Broad Institute Genome Sequencing Center for Infectious Disease"/>
            <person name="Wu L."/>
            <person name="Ma J."/>
        </authorList>
    </citation>
    <scope>NUCLEOTIDE SEQUENCE [LARGE SCALE GENOMIC DNA]</scope>
    <source>
        <strain evidence="5">CCUG 60525</strain>
    </source>
</reference>
<dbReference type="Pfam" id="PF14461">
    <property type="entry name" value="Prok-E2_B"/>
    <property type="match status" value="1"/>
</dbReference>
<feature type="domain" description="THIF-type NAD/FAD binding fold" evidence="2">
    <location>
        <begin position="343"/>
        <end position="535"/>
    </location>
</feature>
<sequence length="577" mass="63817">MSIHNLLLRSGFRYVESRYITGLPITLPKECTVYTKTYKTQAGAFDIAVVGPGEDLSCLPETYVIKRPVHLIGLALPHISSFQRLCLVNQDTADWDPQYPPAVISLLDSLIQKALDNAVTVGYQRQAEFQTEFVNYWSGAVDAYIYADAGGLLGSKLSYRLLKAVTSADGRTDNEYVVFSDVTQRDNWFRLRGEDPALGSDGDVTIVRVNNTKIAPNKWPPQSLSEVFDWLKSADLPAHDSLAKGILTNLTKDRQMVLFDISNEGIIGFEVRFSSVTKKALKHHAIKRPNSGGSKHKQKQKQKLSSTLPMLRSKSATTAFFRFNVSSISNQELQRRNRPVSIDLENKKILIIGCGTVGGFASQLLIKAGAGRGNIGRLVFCDGDFLSPSNLSRHALPATYIGWNKAEALSDLIKRDCLDSPKIDVKPYRLEMNEGNICGYDIVIDATGHAPTGKMLSYLARASTQRPPFIIHGYNDAYGQASVVMIDNGLACYECAKRLVTLNETDRPIAPHRISCGSIFTPNDASVSMITAALIQEAALSTLQERLPWTYAQHSTGNAIHHKRRRLSKFGECRVCT</sequence>
<proteinExistence type="predicted"/>
<dbReference type="InterPro" id="IPR035985">
    <property type="entry name" value="Ubiquitin-activating_enz"/>
</dbReference>
<name>A0ABW3KK09_9GAMM</name>
<dbReference type="Gene3D" id="3.40.50.720">
    <property type="entry name" value="NAD(P)-binding Rossmann-like Domain"/>
    <property type="match status" value="1"/>
</dbReference>
<evidence type="ECO:0000259" key="2">
    <source>
        <dbReference type="Pfam" id="PF00899"/>
    </source>
</evidence>
<dbReference type="SUPFAM" id="SSF69572">
    <property type="entry name" value="Activating enzymes of the ubiquitin-like proteins"/>
    <property type="match status" value="1"/>
</dbReference>
<dbReference type="InterPro" id="IPR000594">
    <property type="entry name" value="ThiF_NAD_FAD-bd"/>
</dbReference>
<accession>A0ABW3KK09</accession>
<dbReference type="EMBL" id="JBHTJS010000061">
    <property type="protein sequence ID" value="MFD1009498.1"/>
    <property type="molecule type" value="Genomic_DNA"/>
</dbReference>
<dbReference type="PANTHER" id="PTHR43267">
    <property type="entry name" value="TRNA THREONYLCARBAMOYLADENOSINE DEHYDRATASE"/>
    <property type="match status" value="1"/>
</dbReference>
<keyword evidence="4" id="KW-0548">Nucleotidyltransferase</keyword>
<dbReference type="InterPro" id="IPR045886">
    <property type="entry name" value="ThiF/MoeB/HesA"/>
</dbReference>
<keyword evidence="4" id="KW-0808">Transferase</keyword>